<keyword evidence="2" id="KW-0560">Oxidoreductase</keyword>
<evidence type="ECO:0000256" key="1">
    <source>
        <dbReference type="ARBA" id="ARBA00009410"/>
    </source>
</evidence>
<dbReference type="EMBL" id="MDEO01000030">
    <property type="protein sequence ID" value="OCX19945.1"/>
    <property type="molecule type" value="Genomic_DNA"/>
</dbReference>
<reference evidence="4 5" key="1">
    <citation type="submission" date="2016-08" db="EMBL/GenBank/DDBJ databases">
        <title>Whole genome sequence of Mesorhizobium sp. strain UASWS1009 isolated from industrial sewage.</title>
        <authorList>
            <person name="Crovadore J."/>
            <person name="Calmin G."/>
            <person name="Chablais R."/>
            <person name="Cochard B."/>
            <person name="Lefort F."/>
        </authorList>
    </citation>
    <scope>NUCLEOTIDE SEQUENCE [LARGE SCALE GENOMIC DNA]</scope>
    <source>
        <strain evidence="4 5">UASWS1009</strain>
    </source>
</reference>
<dbReference type="Proteomes" id="UP000094412">
    <property type="component" value="Unassembled WGS sequence"/>
</dbReference>
<organism evidence="4 5">
    <name type="scientific">Mesorhizobium hungaricum</name>
    <dbReference type="NCBI Taxonomy" id="1566387"/>
    <lineage>
        <taxon>Bacteria</taxon>
        <taxon>Pseudomonadati</taxon>
        <taxon>Pseudomonadota</taxon>
        <taxon>Alphaproteobacteria</taxon>
        <taxon>Hyphomicrobiales</taxon>
        <taxon>Phyllobacteriaceae</taxon>
        <taxon>Mesorhizobium</taxon>
    </lineage>
</organism>
<dbReference type="SUPFAM" id="SSF51905">
    <property type="entry name" value="FAD/NAD(P)-binding domain"/>
    <property type="match status" value="1"/>
</dbReference>
<dbReference type="GO" id="GO:0005737">
    <property type="term" value="C:cytoplasm"/>
    <property type="evidence" value="ECO:0007669"/>
    <property type="project" value="TreeGrafter"/>
</dbReference>
<dbReference type="PANTHER" id="PTHR13847">
    <property type="entry name" value="SARCOSINE DEHYDROGENASE-RELATED"/>
    <property type="match status" value="1"/>
</dbReference>
<evidence type="ECO:0000313" key="4">
    <source>
        <dbReference type="EMBL" id="OCX19945.1"/>
    </source>
</evidence>
<protein>
    <submittedName>
        <fullName evidence="4">Amino acid dehydrogenase</fullName>
    </submittedName>
</protein>
<dbReference type="SUPFAM" id="SSF54373">
    <property type="entry name" value="FAD-linked reductases, C-terminal domain"/>
    <property type="match status" value="1"/>
</dbReference>
<evidence type="ECO:0000259" key="3">
    <source>
        <dbReference type="Pfam" id="PF01266"/>
    </source>
</evidence>
<dbReference type="OrthoDB" id="9773233at2"/>
<feature type="domain" description="FAD dependent oxidoreductase" evidence="3">
    <location>
        <begin position="2"/>
        <end position="400"/>
    </location>
</feature>
<keyword evidence="5" id="KW-1185">Reference proteome</keyword>
<proteinExistence type="inferred from homology"/>
<comment type="caution">
    <text evidence="4">The sequence shown here is derived from an EMBL/GenBank/DDBJ whole genome shotgun (WGS) entry which is preliminary data.</text>
</comment>
<dbReference type="GO" id="GO:0055130">
    <property type="term" value="P:D-alanine catabolic process"/>
    <property type="evidence" value="ECO:0007669"/>
    <property type="project" value="TreeGrafter"/>
</dbReference>
<dbReference type="Gene3D" id="3.50.50.60">
    <property type="entry name" value="FAD/NAD(P)-binding domain"/>
    <property type="match status" value="2"/>
</dbReference>
<accession>A0A1C2DZ45</accession>
<dbReference type="InterPro" id="IPR006076">
    <property type="entry name" value="FAD-dep_OxRdtase"/>
</dbReference>
<dbReference type="GO" id="GO:0005886">
    <property type="term" value="C:plasma membrane"/>
    <property type="evidence" value="ECO:0007669"/>
    <property type="project" value="TreeGrafter"/>
</dbReference>
<dbReference type="PANTHER" id="PTHR13847:SF280">
    <property type="entry name" value="D-AMINO ACID DEHYDROGENASE"/>
    <property type="match status" value="1"/>
</dbReference>
<name>A0A1C2DZ45_9HYPH</name>
<comment type="similarity">
    <text evidence="1">Belongs to the DadA oxidoreductase family.</text>
</comment>
<dbReference type="AlphaFoldDB" id="A0A1C2DZ45"/>
<dbReference type="Pfam" id="PF01266">
    <property type="entry name" value="DAO"/>
    <property type="match status" value="1"/>
</dbReference>
<evidence type="ECO:0000256" key="2">
    <source>
        <dbReference type="ARBA" id="ARBA00023002"/>
    </source>
</evidence>
<sequence>MRIAVVGAGVVGVASAYLLARADHEVILIDAAAEPGCGASAGNAAQLSWAYGDAMASPALLKHLPAILAGRDPAFRVRWRLDADFLVWGLRFMANMPARRWWNNTSEILQLADESRREMAKLLAETEIAFDYRIAGKLHLYPDAKGLAAARLTIERKRRLGFDQRLLSRCEAEEVEPALKTYQGEIAGAVYTPGDALGDAVAFCRQLTDFMVSKGRVSACFGRKVAGFDQHKGQLSAVRLTDRDPLVVDAAVVTAGPLIHTLVADLPEAAEIQPVRGYSLTVPWREGAPRVSLTDVKRKLAFATIGQRLRVAGLADIERPGSGFDADRFGILREVASAVLPACFDRPPEEVRWSGERPMTPSSRPIIAPSRRMRGLYINAGHGMLGWTLALGSARRIANLVA</sequence>
<gene>
    <name evidence="4" type="ORF">QV13_10125</name>
</gene>
<dbReference type="GO" id="GO:0008718">
    <property type="term" value="F:D-amino-acid dehydrogenase activity"/>
    <property type="evidence" value="ECO:0007669"/>
    <property type="project" value="TreeGrafter"/>
</dbReference>
<evidence type="ECO:0000313" key="5">
    <source>
        <dbReference type="Proteomes" id="UP000094412"/>
    </source>
</evidence>
<dbReference type="RefSeq" id="WP_024923642.1">
    <property type="nucleotide sequence ID" value="NZ_MDEO01000030.1"/>
</dbReference>
<dbReference type="STRING" id="1566387.QV13_10125"/>
<dbReference type="InterPro" id="IPR036188">
    <property type="entry name" value="FAD/NAD-bd_sf"/>
</dbReference>
<dbReference type="Gene3D" id="3.30.9.10">
    <property type="entry name" value="D-Amino Acid Oxidase, subunit A, domain 2"/>
    <property type="match status" value="1"/>
</dbReference>